<organism evidence="5 6">
    <name type="scientific">Agromyces agglutinans</name>
    <dbReference type="NCBI Taxonomy" id="2662258"/>
    <lineage>
        <taxon>Bacteria</taxon>
        <taxon>Bacillati</taxon>
        <taxon>Actinomycetota</taxon>
        <taxon>Actinomycetes</taxon>
        <taxon>Micrococcales</taxon>
        <taxon>Microbacteriaceae</taxon>
        <taxon>Agromyces</taxon>
    </lineage>
</organism>
<dbReference type="InterPro" id="IPR008928">
    <property type="entry name" value="6-hairpin_glycosidase_sf"/>
</dbReference>
<dbReference type="GO" id="GO:0005975">
    <property type="term" value="P:carbohydrate metabolic process"/>
    <property type="evidence" value="ECO:0007669"/>
    <property type="project" value="InterPro"/>
</dbReference>
<dbReference type="EMBL" id="WJIF01000002">
    <property type="protein sequence ID" value="MRG59315.1"/>
    <property type="molecule type" value="Genomic_DNA"/>
</dbReference>
<keyword evidence="6" id="KW-1185">Reference proteome</keyword>
<dbReference type="RefSeq" id="WP_153683738.1">
    <property type="nucleotide sequence ID" value="NZ_WJIF01000002.1"/>
</dbReference>
<evidence type="ECO:0000259" key="2">
    <source>
        <dbReference type="Pfam" id="PF07944"/>
    </source>
</evidence>
<dbReference type="PANTHER" id="PTHR43465">
    <property type="entry name" value="DUF1680 DOMAIN PROTEIN (AFU_ORTHOLOGUE AFUA_1G08910)"/>
    <property type="match status" value="1"/>
</dbReference>
<dbReference type="InterPro" id="IPR049046">
    <property type="entry name" value="Beta-AFase-like_GH127_middle"/>
</dbReference>
<dbReference type="AlphaFoldDB" id="A0A6I2F1G5"/>
<dbReference type="InterPro" id="IPR012878">
    <property type="entry name" value="Beta-AFase-like_GH127_cat"/>
</dbReference>
<proteinExistence type="predicted"/>
<comment type="caution">
    <text evidence="5">The sequence shown here is derived from an EMBL/GenBank/DDBJ whole genome shotgun (WGS) entry which is preliminary data.</text>
</comment>
<gene>
    <name evidence="5" type="ORF">GE115_05435</name>
</gene>
<dbReference type="InterPro" id="IPR049174">
    <property type="entry name" value="Beta-AFase-like"/>
</dbReference>
<dbReference type="Pfam" id="PF07944">
    <property type="entry name" value="Beta-AFase-like_GH127_cat"/>
    <property type="match status" value="1"/>
</dbReference>
<evidence type="ECO:0000313" key="5">
    <source>
        <dbReference type="EMBL" id="MRG59315.1"/>
    </source>
</evidence>
<evidence type="ECO:0000313" key="6">
    <source>
        <dbReference type="Proteomes" id="UP000431080"/>
    </source>
</evidence>
<name>A0A6I2F1G5_9MICO</name>
<dbReference type="Proteomes" id="UP000431080">
    <property type="component" value="Unassembled WGS sequence"/>
</dbReference>
<accession>A0A6I2F1G5</accession>
<feature type="domain" description="Non-reducing end beta-L-arabinofuranosidase-like GH127 catalytic" evidence="2">
    <location>
        <begin position="124"/>
        <end position="445"/>
    </location>
</feature>
<feature type="region of interest" description="Disordered" evidence="1">
    <location>
        <begin position="1"/>
        <end position="26"/>
    </location>
</feature>
<evidence type="ECO:0000259" key="3">
    <source>
        <dbReference type="Pfam" id="PF20736"/>
    </source>
</evidence>
<dbReference type="Pfam" id="PF20737">
    <property type="entry name" value="Glyco_hydro127C"/>
    <property type="match status" value="1"/>
</dbReference>
<reference evidence="5 6" key="1">
    <citation type="submission" date="2019-10" db="EMBL/GenBank/DDBJ databases">
        <authorList>
            <person name="Nie G."/>
            <person name="Ming H."/>
            <person name="Yi B."/>
        </authorList>
    </citation>
    <scope>NUCLEOTIDE SEQUENCE [LARGE SCALE GENOMIC DNA]</scope>
    <source>
        <strain evidence="5 6">CFH 90414</strain>
    </source>
</reference>
<feature type="domain" description="Non-reducing end beta-L-arabinofuranosidase-like GH127 C-terminal" evidence="4">
    <location>
        <begin position="551"/>
        <end position="679"/>
    </location>
</feature>
<feature type="domain" description="Non-reducing end beta-L-arabinofuranosidase-like GH127 middle" evidence="3">
    <location>
        <begin position="459"/>
        <end position="548"/>
    </location>
</feature>
<protein>
    <submittedName>
        <fullName evidence="5">Glycoside hydrolase family 127 protein</fullName>
    </submittedName>
</protein>
<keyword evidence="5" id="KW-0378">Hydrolase</keyword>
<dbReference type="PANTHER" id="PTHR43465:SF2">
    <property type="entry name" value="DUF1680 DOMAIN PROTEIN (AFU_ORTHOLOGUE AFUA_1G08910)"/>
    <property type="match status" value="1"/>
</dbReference>
<evidence type="ECO:0000256" key="1">
    <source>
        <dbReference type="SAM" id="MobiDB-lite"/>
    </source>
</evidence>
<dbReference type="GO" id="GO:0016787">
    <property type="term" value="F:hydrolase activity"/>
    <property type="evidence" value="ECO:0007669"/>
    <property type="project" value="UniProtKB-KW"/>
</dbReference>
<sequence length="681" mass="73493">MSQPAPAVRDLGRAAAVRPTRGGRRPLGTAEVAITGGSLAGWQARNRGATVAHVVEQLRLAGNLDNLRRIAEPNGPAATEPFRGRYPFLDTDVFKTLEGLAYELARDGASGYVASHGGASRDDAAGDEASVREFYEEAVDLIERAQRDDGYLNSHFQAPDIEREPWSDLAWGHELYNLGHLIQAAVAANRQLGDDRLLRVAIAFADLAVERFGPDGDPQVCGHPEVEMALVELTRETGDERYLELASLFVDRRGHGTVELKIFPAEYFQDAAPLRELDSVTGHAVRMAYLAAGAADIALERGDAGLLGALERLWDDMVATKLYVTGGLGSRHSDEAIGDRFELPSERSYSETCAAIAVMQWAWRMYLADGQAKYLDVFETVLYNAYAVGISDDGRAFFYDNPLQRRPDHQQRTGAETHGELLRRGWFVCPCCPPNIIRWTAQLQDHVAALVDGELQLAQYATGRIEVDGLALEVETEYPWDAAVRIRVEAAGEDAPRLALRVPGWCRGATVTVNGERLGGDGRTVAPGWVRIDRALAAGDVIELDLPIPARALGADPRVDALRASAAVVRGPIVYCAEQVDQAADLDLVVLDPAAVREASADVDPITANTDPSTRTLRVIAGAVAAPTGGLYPEFGAADGADAADGAGAAGARTPTELRLVPYHLWGNRGADAMRVWLRTA</sequence>
<dbReference type="InterPro" id="IPR049049">
    <property type="entry name" value="Beta-AFase-like_GH127_C"/>
</dbReference>
<dbReference type="SUPFAM" id="SSF48208">
    <property type="entry name" value="Six-hairpin glycosidases"/>
    <property type="match status" value="1"/>
</dbReference>
<dbReference type="Pfam" id="PF20736">
    <property type="entry name" value="Glyco_hydro127M"/>
    <property type="match status" value="1"/>
</dbReference>
<evidence type="ECO:0000259" key="4">
    <source>
        <dbReference type="Pfam" id="PF20737"/>
    </source>
</evidence>